<name>A0AAW0LH89_QUESU</name>
<evidence type="ECO:0000313" key="1">
    <source>
        <dbReference type="EMBL" id="KAK7850839.1"/>
    </source>
</evidence>
<comment type="caution">
    <text evidence="1">The sequence shown here is derived from an EMBL/GenBank/DDBJ whole genome shotgun (WGS) entry which is preliminary data.</text>
</comment>
<dbReference type="EMBL" id="PKMF04000094">
    <property type="protein sequence ID" value="KAK7850839.1"/>
    <property type="molecule type" value="Genomic_DNA"/>
</dbReference>
<organism evidence="1 2">
    <name type="scientific">Quercus suber</name>
    <name type="common">Cork oak</name>
    <dbReference type="NCBI Taxonomy" id="58331"/>
    <lineage>
        <taxon>Eukaryota</taxon>
        <taxon>Viridiplantae</taxon>
        <taxon>Streptophyta</taxon>
        <taxon>Embryophyta</taxon>
        <taxon>Tracheophyta</taxon>
        <taxon>Spermatophyta</taxon>
        <taxon>Magnoliopsida</taxon>
        <taxon>eudicotyledons</taxon>
        <taxon>Gunneridae</taxon>
        <taxon>Pentapetalae</taxon>
        <taxon>rosids</taxon>
        <taxon>fabids</taxon>
        <taxon>Fagales</taxon>
        <taxon>Fagaceae</taxon>
        <taxon>Quercus</taxon>
    </lineage>
</organism>
<gene>
    <name evidence="1" type="ORF">CFP56_043527</name>
</gene>
<reference evidence="1 2" key="1">
    <citation type="journal article" date="2018" name="Sci. Data">
        <title>The draft genome sequence of cork oak.</title>
        <authorList>
            <person name="Ramos A.M."/>
            <person name="Usie A."/>
            <person name="Barbosa P."/>
            <person name="Barros P.M."/>
            <person name="Capote T."/>
            <person name="Chaves I."/>
            <person name="Simoes F."/>
            <person name="Abreu I."/>
            <person name="Carrasquinho I."/>
            <person name="Faro C."/>
            <person name="Guimaraes J.B."/>
            <person name="Mendonca D."/>
            <person name="Nobrega F."/>
            <person name="Rodrigues L."/>
            <person name="Saibo N.J.M."/>
            <person name="Varela M.C."/>
            <person name="Egas C."/>
            <person name="Matos J."/>
            <person name="Miguel C.M."/>
            <person name="Oliveira M.M."/>
            <person name="Ricardo C.P."/>
            <person name="Goncalves S."/>
        </authorList>
    </citation>
    <scope>NUCLEOTIDE SEQUENCE [LARGE SCALE GENOMIC DNA]</scope>
    <source>
        <strain evidence="2">cv. HL8</strain>
    </source>
</reference>
<sequence>MTLVTHCKRSWSNSLKLRELLCIWIPSILTGLNTRPWFDDKDDDDNFGLNTRPRFDEDDNCTDQSSAFDNDDVDKCLNTRLQFDDDDNCTDQSSAFDDDDDGN</sequence>
<accession>A0AAW0LH89</accession>
<evidence type="ECO:0000313" key="2">
    <source>
        <dbReference type="Proteomes" id="UP000237347"/>
    </source>
</evidence>
<protein>
    <submittedName>
        <fullName evidence="1">Uncharacterized protein</fullName>
    </submittedName>
</protein>
<keyword evidence="2" id="KW-1185">Reference proteome</keyword>
<dbReference type="Proteomes" id="UP000237347">
    <property type="component" value="Unassembled WGS sequence"/>
</dbReference>
<dbReference type="AlphaFoldDB" id="A0AAW0LH89"/>
<proteinExistence type="predicted"/>